<dbReference type="EnsemblMetazoa" id="tetur02g00770.1">
    <property type="protein sequence ID" value="tetur02g00770.1"/>
    <property type="gene ID" value="tetur02g00770"/>
</dbReference>
<reference evidence="1" key="2">
    <citation type="submission" date="2015-06" db="UniProtKB">
        <authorList>
            <consortium name="EnsemblMetazoa"/>
        </authorList>
    </citation>
    <scope>IDENTIFICATION</scope>
</reference>
<dbReference type="AlphaFoldDB" id="T1JUF7"/>
<sequence length="445" mass="51517">MKIIRVKLSSIIDLFCFIGCSIQIYHVTCIYLKFKVRHEVTYDYADQVELPTIDIIIPMAMTINLTELFIRYPQQMTRLCKRLFLDDVSYTNENFSVCSIAAKKVAFLASVDLASFIKVKDIKELTIDPREQIVTIGSLNSGEITDECTMKRYYSGIAIFLRIVCTKQDSLITTNTNIISSYEGNIAAIYHSFGPYFGIRFTSQLDMPEYELSKYFMVTQKSPQHVAVAWVRYEKMVSHSLPYPYETNCRYYDRLKALSNCVLNYTLHSGGLMRFIINEWHSQPQHLGFVSLFNHEYEYEYEEEGDEDNNDDEKVDDEKLKIGVENCVQQSIASDCEKTSYLIVGRISSEQVPDPRGLIVIEQPVTPIMYFNANPELQLSEYLIFVGSIIATWFGYSIFDRLMSPLTWIAGKFIANIRKNRESKRPIKIFIVRNPYYFTKPIDSA</sequence>
<organism evidence="1 2">
    <name type="scientific">Tetranychus urticae</name>
    <name type="common">Two-spotted spider mite</name>
    <dbReference type="NCBI Taxonomy" id="32264"/>
    <lineage>
        <taxon>Eukaryota</taxon>
        <taxon>Metazoa</taxon>
        <taxon>Ecdysozoa</taxon>
        <taxon>Arthropoda</taxon>
        <taxon>Chelicerata</taxon>
        <taxon>Arachnida</taxon>
        <taxon>Acari</taxon>
        <taxon>Acariformes</taxon>
        <taxon>Trombidiformes</taxon>
        <taxon>Prostigmata</taxon>
        <taxon>Eleutherengona</taxon>
        <taxon>Raphignathae</taxon>
        <taxon>Tetranychoidea</taxon>
        <taxon>Tetranychidae</taxon>
        <taxon>Tetranychus</taxon>
    </lineage>
</organism>
<evidence type="ECO:0000313" key="2">
    <source>
        <dbReference type="Proteomes" id="UP000015104"/>
    </source>
</evidence>
<dbReference type="EMBL" id="CAEY01000777">
    <property type="status" value="NOT_ANNOTATED_CDS"/>
    <property type="molecule type" value="Genomic_DNA"/>
</dbReference>
<proteinExistence type="predicted"/>
<keyword evidence="2" id="KW-1185">Reference proteome</keyword>
<accession>T1JUF7</accession>
<reference evidence="2" key="1">
    <citation type="submission" date="2011-08" db="EMBL/GenBank/DDBJ databases">
        <authorList>
            <person name="Rombauts S."/>
        </authorList>
    </citation>
    <scope>NUCLEOTIDE SEQUENCE</scope>
    <source>
        <strain evidence="2">London</strain>
    </source>
</reference>
<protein>
    <submittedName>
        <fullName evidence="1">Uncharacterized protein</fullName>
    </submittedName>
</protein>
<name>T1JUF7_TETUR</name>
<evidence type="ECO:0000313" key="1">
    <source>
        <dbReference type="EnsemblMetazoa" id="tetur02g00770.1"/>
    </source>
</evidence>
<dbReference type="Proteomes" id="UP000015104">
    <property type="component" value="Unassembled WGS sequence"/>
</dbReference>
<dbReference type="HOGENOM" id="CLU_055906_0_0_1"/>